<name>M0NGU7_9EURY</name>
<dbReference type="InterPro" id="IPR006311">
    <property type="entry name" value="TAT_signal"/>
</dbReference>
<dbReference type="Proteomes" id="UP000011650">
    <property type="component" value="Unassembled WGS sequence"/>
</dbReference>
<sequence length="196" mass="19489">MELSRRGMLGGVGAALAVGGVGFAGAVSVTDGDALGGGTGGDEGALGGDALGGDATGDDATGDDEDDQTGSLPVDPDAPFEARLLRDGDDDRGLFGAGDLDRVQGVIAEEGDHLVYVSLGDVGIDALQTGLADAGATDEPKGFAVSMTLDGSEVRRVELDRATVSALTDEEWGGVLTLPFGDASVAESVYDSLADV</sequence>
<dbReference type="PROSITE" id="PS51318">
    <property type="entry name" value="TAT"/>
    <property type="match status" value="1"/>
</dbReference>
<dbReference type="OrthoDB" id="331268at2157"/>
<evidence type="ECO:0000313" key="3">
    <source>
        <dbReference type="Proteomes" id="UP000011650"/>
    </source>
</evidence>
<accession>M0NGU7</accession>
<dbReference type="RefSeq" id="WP_008008016.1">
    <property type="nucleotide sequence ID" value="NZ_AOJG01000041.1"/>
</dbReference>
<dbReference type="STRING" id="1227482.C469_14953"/>
<protein>
    <submittedName>
        <fullName evidence="2">Uncharacterized protein</fullName>
    </submittedName>
</protein>
<gene>
    <name evidence="2" type="ORF">C469_14953</name>
</gene>
<feature type="compositionally biased region" description="Acidic residues" evidence="1">
    <location>
        <begin position="56"/>
        <end position="68"/>
    </location>
</feature>
<proteinExistence type="predicted"/>
<dbReference type="AlphaFoldDB" id="M0NGU7"/>
<evidence type="ECO:0000313" key="2">
    <source>
        <dbReference type="EMBL" id="EMA57041.1"/>
    </source>
</evidence>
<organism evidence="2 3">
    <name type="scientific">Halorubrum lipolyticum DSM 21995</name>
    <dbReference type="NCBI Taxonomy" id="1227482"/>
    <lineage>
        <taxon>Archaea</taxon>
        <taxon>Methanobacteriati</taxon>
        <taxon>Methanobacteriota</taxon>
        <taxon>Stenosarchaea group</taxon>
        <taxon>Halobacteria</taxon>
        <taxon>Halobacteriales</taxon>
        <taxon>Haloferacaceae</taxon>
        <taxon>Halorubrum</taxon>
    </lineage>
</organism>
<comment type="caution">
    <text evidence="2">The sequence shown here is derived from an EMBL/GenBank/DDBJ whole genome shotgun (WGS) entry which is preliminary data.</text>
</comment>
<evidence type="ECO:0000256" key="1">
    <source>
        <dbReference type="SAM" id="MobiDB-lite"/>
    </source>
</evidence>
<feature type="region of interest" description="Disordered" evidence="1">
    <location>
        <begin position="38"/>
        <end position="79"/>
    </location>
</feature>
<keyword evidence="3" id="KW-1185">Reference proteome</keyword>
<feature type="compositionally biased region" description="Gly residues" evidence="1">
    <location>
        <begin position="38"/>
        <end position="55"/>
    </location>
</feature>
<dbReference type="EMBL" id="AOJG01000041">
    <property type="protein sequence ID" value="EMA57041.1"/>
    <property type="molecule type" value="Genomic_DNA"/>
</dbReference>
<reference evidence="2 3" key="1">
    <citation type="journal article" date="2014" name="PLoS Genet.">
        <title>Phylogenetically driven sequencing of extremely halophilic archaea reveals strategies for static and dynamic osmo-response.</title>
        <authorList>
            <person name="Becker E.A."/>
            <person name="Seitzer P.M."/>
            <person name="Tritt A."/>
            <person name="Larsen D."/>
            <person name="Krusor M."/>
            <person name="Yao A.I."/>
            <person name="Wu D."/>
            <person name="Madern D."/>
            <person name="Eisen J.A."/>
            <person name="Darling A.E."/>
            <person name="Facciotti M.T."/>
        </authorList>
    </citation>
    <scope>NUCLEOTIDE SEQUENCE [LARGE SCALE GENOMIC DNA]</scope>
    <source>
        <strain evidence="2 3">DSM 21995</strain>
    </source>
</reference>
<dbReference type="PATRIC" id="fig|1227482.3.peg.3018"/>